<dbReference type="EMBL" id="JBHUIK010000001">
    <property type="protein sequence ID" value="MFD2212190.1"/>
    <property type="molecule type" value="Genomic_DNA"/>
</dbReference>
<feature type="chain" id="PRO_5046440678" description="DUF4625 domain-containing protein" evidence="1">
    <location>
        <begin position="23"/>
        <end position="306"/>
    </location>
</feature>
<keyword evidence="3" id="KW-1185">Reference proteome</keyword>
<keyword evidence="1" id="KW-0732">Signal</keyword>
<gene>
    <name evidence="2" type="ORF">ACFSKK_00530</name>
</gene>
<comment type="caution">
    <text evidence="2">The sequence shown here is derived from an EMBL/GenBank/DDBJ whole genome shotgun (WGS) entry which is preliminary data.</text>
</comment>
<dbReference type="PROSITE" id="PS51257">
    <property type="entry name" value="PROKAR_LIPOPROTEIN"/>
    <property type="match status" value="1"/>
</dbReference>
<organism evidence="2 3">
    <name type="scientific">Metabacillus endolithicus</name>
    <dbReference type="NCBI Taxonomy" id="1535204"/>
    <lineage>
        <taxon>Bacteria</taxon>
        <taxon>Bacillati</taxon>
        <taxon>Bacillota</taxon>
        <taxon>Bacilli</taxon>
        <taxon>Bacillales</taxon>
        <taxon>Bacillaceae</taxon>
        <taxon>Metabacillus</taxon>
    </lineage>
</organism>
<dbReference type="RefSeq" id="WP_247342884.1">
    <property type="nucleotide sequence ID" value="NZ_CP095550.1"/>
</dbReference>
<feature type="signal peptide" evidence="1">
    <location>
        <begin position="1"/>
        <end position="22"/>
    </location>
</feature>
<evidence type="ECO:0008006" key="4">
    <source>
        <dbReference type="Google" id="ProtNLM"/>
    </source>
</evidence>
<name>A0ABW5BTG2_9BACI</name>
<sequence>MKKLLTLFVGMLFVFALTGCFGEDFDVGVPTALLHLEKGLQNQHIQLTEANISWSSSSGEIKETVDNIEEFGLSQDVISVSPNQKASLEFQENEDNGGDIWIDPTITVVLWKDGEKIDLELKDNREFQFPTNEGDYVLEVEFVNSVSVNRAQYVAKIVIKETNEQTKITDGKLPEFTLMEVPEIKKIKSLESDGEIFDYGYAEVCWNNCSEHNIYNYPDIHSGDVEIGDEIQIDWYEMKPQPTEINLLQINTDNYEVIKKKNINVTNIPLDIEVDEKKIGTQYALEFLWKEGNEILGRSMLNFRLE</sequence>
<evidence type="ECO:0000256" key="1">
    <source>
        <dbReference type="SAM" id="SignalP"/>
    </source>
</evidence>
<accession>A0ABW5BTG2</accession>
<evidence type="ECO:0000313" key="3">
    <source>
        <dbReference type="Proteomes" id="UP001597318"/>
    </source>
</evidence>
<dbReference type="Proteomes" id="UP001597318">
    <property type="component" value="Unassembled WGS sequence"/>
</dbReference>
<reference evidence="3" key="1">
    <citation type="journal article" date="2019" name="Int. J. Syst. Evol. Microbiol.">
        <title>The Global Catalogue of Microorganisms (GCM) 10K type strain sequencing project: providing services to taxonomists for standard genome sequencing and annotation.</title>
        <authorList>
            <consortium name="The Broad Institute Genomics Platform"/>
            <consortium name="The Broad Institute Genome Sequencing Center for Infectious Disease"/>
            <person name="Wu L."/>
            <person name="Ma J."/>
        </authorList>
    </citation>
    <scope>NUCLEOTIDE SEQUENCE [LARGE SCALE GENOMIC DNA]</scope>
    <source>
        <strain evidence="3">CGMCC 1.15474</strain>
    </source>
</reference>
<evidence type="ECO:0000313" key="2">
    <source>
        <dbReference type="EMBL" id="MFD2212190.1"/>
    </source>
</evidence>
<proteinExistence type="predicted"/>
<protein>
    <recommendedName>
        <fullName evidence="4">DUF4625 domain-containing protein</fullName>
    </recommendedName>
</protein>